<organism evidence="14 15">
    <name type="scientific">Aliivibrio sifiae</name>
    <dbReference type="NCBI Taxonomy" id="566293"/>
    <lineage>
        <taxon>Bacteria</taxon>
        <taxon>Pseudomonadati</taxon>
        <taxon>Pseudomonadota</taxon>
        <taxon>Gammaproteobacteria</taxon>
        <taxon>Vibrionales</taxon>
        <taxon>Vibrionaceae</taxon>
        <taxon>Aliivibrio</taxon>
    </lineage>
</organism>
<feature type="transmembrane region" description="Helical" evidence="12">
    <location>
        <begin position="121"/>
        <end position="141"/>
    </location>
</feature>
<feature type="transmembrane region" description="Helical" evidence="12">
    <location>
        <begin position="263"/>
        <end position="284"/>
    </location>
</feature>
<dbReference type="Proteomes" id="UP001156660">
    <property type="component" value="Unassembled WGS sequence"/>
</dbReference>
<evidence type="ECO:0000256" key="6">
    <source>
        <dbReference type="ARBA" id="ARBA00022692"/>
    </source>
</evidence>
<dbReference type="PANTHER" id="PTHR43141:SF5">
    <property type="entry name" value="CYTOCHROME BD-I UBIQUINOL OXIDASE SUBUNIT 2"/>
    <property type="match status" value="1"/>
</dbReference>
<dbReference type="PIRSF" id="PIRSF000267">
    <property type="entry name" value="Cyt_oxidse_sub2"/>
    <property type="match status" value="1"/>
</dbReference>
<feature type="transmembrane region" description="Helical" evidence="12">
    <location>
        <begin position="12"/>
        <end position="36"/>
    </location>
</feature>
<keyword evidence="7" id="KW-0479">Metal-binding</keyword>
<keyword evidence="5" id="KW-0349">Heme</keyword>
<dbReference type="Pfam" id="PF02322">
    <property type="entry name" value="Cyt_bd_oxida_II"/>
    <property type="match status" value="1"/>
</dbReference>
<feature type="transmembrane region" description="Helical" evidence="12">
    <location>
        <begin position="334"/>
        <end position="356"/>
    </location>
</feature>
<dbReference type="EMBL" id="BSOU01000005">
    <property type="protein sequence ID" value="GLR75155.1"/>
    <property type="molecule type" value="Genomic_DNA"/>
</dbReference>
<keyword evidence="4" id="KW-1003">Cell membrane</keyword>
<feature type="transmembrane region" description="Helical" evidence="12">
    <location>
        <begin position="161"/>
        <end position="182"/>
    </location>
</feature>
<comment type="subcellular location">
    <subcellularLocation>
        <location evidence="1">Cell membrane</location>
        <topology evidence="1">Multi-pass membrane protein</topology>
    </subcellularLocation>
</comment>
<keyword evidence="10" id="KW-0408">Iron</keyword>
<feature type="transmembrane region" description="Helical" evidence="12">
    <location>
        <begin position="81"/>
        <end position="100"/>
    </location>
</feature>
<dbReference type="GO" id="GO:0005886">
    <property type="term" value="C:plasma membrane"/>
    <property type="evidence" value="ECO:0007669"/>
    <property type="project" value="UniProtKB-SubCell"/>
</dbReference>
<dbReference type="GO" id="GO:0009055">
    <property type="term" value="F:electron transfer activity"/>
    <property type="evidence" value="ECO:0007669"/>
    <property type="project" value="TreeGrafter"/>
</dbReference>
<dbReference type="GO" id="GO:0046872">
    <property type="term" value="F:metal ion binding"/>
    <property type="evidence" value="ECO:0007669"/>
    <property type="project" value="UniProtKB-KW"/>
</dbReference>
<comment type="similarity">
    <text evidence="2">Belongs to the cytochrome ubiquinol oxidase subunit 2 family.</text>
</comment>
<reference evidence="13" key="1">
    <citation type="journal article" date="2014" name="Int. J. Syst. Evol. Microbiol.">
        <title>Complete genome of a new Firmicutes species belonging to the dominant human colonic microbiota ('Ruminococcus bicirculans') reveals two chromosomes and a selective capacity to utilize plant glucans.</title>
        <authorList>
            <consortium name="NISC Comparative Sequencing Program"/>
            <person name="Wegmann U."/>
            <person name="Louis P."/>
            <person name="Goesmann A."/>
            <person name="Henrissat B."/>
            <person name="Duncan S.H."/>
            <person name="Flint H.J."/>
        </authorList>
    </citation>
    <scope>NUCLEOTIDE SEQUENCE</scope>
    <source>
        <strain evidence="13">NBRC 105001</strain>
    </source>
</reference>
<dbReference type="InterPro" id="IPR003317">
    <property type="entry name" value="Cyt-d_oxidase_su2"/>
</dbReference>
<evidence type="ECO:0000313" key="13">
    <source>
        <dbReference type="EMBL" id="GLR75155.1"/>
    </source>
</evidence>
<evidence type="ECO:0000313" key="15">
    <source>
        <dbReference type="Proteomes" id="UP000239273"/>
    </source>
</evidence>
<name>A0A2S7XJ48_9GAMM</name>
<keyword evidence="6 12" id="KW-0812">Transmembrane</keyword>
<evidence type="ECO:0000256" key="7">
    <source>
        <dbReference type="ARBA" id="ARBA00022723"/>
    </source>
</evidence>
<keyword evidence="8" id="KW-0249">Electron transport</keyword>
<dbReference type="NCBIfam" id="TIGR00203">
    <property type="entry name" value="cydB"/>
    <property type="match status" value="1"/>
</dbReference>
<evidence type="ECO:0000256" key="4">
    <source>
        <dbReference type="ARBA" id="ARBA00022475"/>
    </source>
</evidence>
<evidence type="ECO:0000256" key="11">
    <source>
        <dbReference type="ARBA" id="ARBA00023136"/>
    </source>
</evidence>
<keyword evidence="11 12" id="KW-0472">Membrane</keyword>
<dbReference type="GO" id="GO:0016682">
    <property type="term" value="F:oxidoreductase activity, acting on diphenols and related substances as donors, oxygen as acceptor"/>
    <property type="evidence" value="ECO:0007669"/>
    <property type="project" value="TreeGrafter"/>
</dbReference>
<feature type="transmembrane region" description="Helical" evidence="12">
    <location>
        <begin position="203"/>
        <end position="223"/>
    </location>
</feature>
<evidence type="ECO:0000313" key="16">
    <source>
        <dbReference type="Proteomes" id="UP001156660"/>
    </source>
</evidence>
<evidence type="ECO:0000256" key="3">
    <source>
        <dbReference type="ARBA" id="ARBA00022448"/>
    </source>
</evidence>
<evidence type="ECO:0000256" key="5">
    <source>
        <dbReference type="ARBA" id="ARBA00022617"/>
    </source>
</evidence>
<sequence length="378" mass="41719">MFDYEWLRLFTWGAIGVLLIGFIITDGFDMGVAALLPIIGKTNNERRVMINSVAPHWDGNQVWLITAGGAIFAIWPTAYAVSFSGFYIAMMLALAALWLRPASFEYRAKVDSSSWRNKCDIGLMISGIVPPIIFGVGFGNLLVGVPFDMNYLMMIHYSGSFWELLTVFPIVCGLLSLFMVLSQGAAYLQLKTTLGIRARSQRVTIICSMVCVGLFILGGFLAVNMNGYIITSEVITHLPSNPLHKEVASVTNGLLHNYSDNNLLYLIPILGVGMYLLTIVFSYIRSSGFAFLTSSLAMVCIILTAGIALFPMIIPSSISPDHSLTIWDATSSELTLQIISIVVVFVVPVILGYTVWCYSKMFGRIDTNYIKENSARLY</sequence>
<dbReference type="RefSeq" id="WP_105063196.1">
    <property type="nucleotide sequence ID" value="NZ_BSOU01000005.1"/>
</dbReference>
<dbReference type="OrthoDB" id="9776710at2"/>
<dbReference type="EMBL" id="MSCP01000001">
    <property type="protein sequence ID" value="PQJ93730.1"/>
    <property type="molecule type" value="Genomic_DNA"/>
</dbReference>
<dbReference type="GO" id="GO:0019646">
    <property type="term" value="P:aerobic electron transport chain"/>
    <property type="evidence" value="ECO:0007669"/>
    <property type="project" value="TreeGrafter"/>
</dbReference>
<dbReference type="AlphaFoldDB" id="A0A2S7XJ48"/>
<keyword evidence="3" id="KW-0813">Transport</keyword>
<keyword evidence="16" id="KW-1185">Reference proteome</keyword>
<reference evidence="13" key="4">
    <citation type="submission" date="2023-01" db="EMBL/GenBank/DDBJ databases">
        <title>Draft genome sequence of Aliivibrio sifiae strain NBRC 105001.</title>
        <authorList>
            <person name="Sun Q."/>
            <person name="Mori K."/>
        </authorList>
    </citation>
    <scope>NUCLEOTIDE SEQUENCE</scope>
    <source>
        <strain evidence="13">NBRC 105001</strain>
    </source>
</reference>
<evidence type="ECO:0000256" key="2">
    <source>
        <dbReference type="ARBA" id="ARBA00007543"/>
    </source>
</evidence>
<accession>A0A2S7XJ48</accession>
<proteinExistence type="inferred from homology"/>
<dbReference type="Proteomes" id="UP000239273">
    <property type="component" value="Unassembled WGS sequence"/>
</dbReference>
<feature type="transmembrane region" description="Helical" evidence="12">
    <location>
        <begin position="296"/>
        <end position="314"/>
    </location>
</feature>
<evidence type="ECO:0000256" key="1">
    <source>
        <dbReference type="ARBA" id="ARBA00004651"/>
    </source>
</evidence>
<evidence type="ECO:0000256" key="12">
    <source>
        <dbReference type="SAM" id="Phobius"/>
    </source>
</evidence>
<evidence type="ECO:0000256" key="8">
    <source>
        <dbReference type="ARBA" id="ARBA00022982"/>
    </source>
</evidence>
<gene>
    <name evidence="13" type="primary">cydB_1</name>
    <name evidence="14" type="ORF">BTO23_06465</name>
    <name evidence="13" type="ORF">GCM10007855_20290</name>
</gene>
<protein>
    <submittedName>
        <fullName evidence="14">Cytochrome d ubiquinol oxidase subunit II</fullName>
    </submittedName>
</protein>
<dbReference type="GO" id="GO:0070069">
    <property type="term" value="C:cytochrome complex"/>
    <property type="evidence" value="ECO:0007669"/>
    <property type="project" value="TreeGrafter"/>
</dbReference>
<reference evidence="14 15" key="2">
    <citation type="submission" date="2016-12" db="EMBL/GenBank/DDBJ databases">
        <title>Diversity of luminous bacteria.</title>
        <authorList>
            <person name="Yoshizawa S."/>
            <person name="Kogure K."/>
        </authorList>
    </citation>
    <scope>NUCLEOTIDE SEQUENCE [LARGE SCALE GENOMIC DNA]</scope>
    <source>
        <strain evidence="14 15">NBRC 105001</strain>
    </source>
</reference>
<dbReference type="PANTHER" id="PTHR43141">
    <property type="entry name" value="CYTOCHROME BD2 SUBUNIT II"/>
    <property type="match status" value="1"/>
</dbReference>
<evidence type="ECO:0000313" key="14">
    <source>
        <dbReference type="EMBL" id="PQJ93730.1"/>
    </source>
</evidence>
<evidence type="ECO:0000256" key="10">
    <source>
        <dbReference type="ARBA" id="ARBA00023004"/>
    </source>
</evidence>
<keyword evidence="9 12" id="KW-1133">Transmembrane helix</keyword>
<comment type="caution">
    <text evidence="14">The sequence shown here is derived from an EMBL/GenBank/DDBJ whole genome shotgun (WGS) entry which is preliminary data.</text>
</comment>
<reference evidence="16" key="3">
    <citation type="journal article" date="2019" name="Int. J. Syst. Evol. Microbiol.">
        <title>The Global Catalogue of Microorganisms (GCM) 10K type strain sequencing project: providing services to taxonomists for standard genome sequencing and annotation.</title>
        <authorList>
            <consortium name="The Broad Institute Genomics Platform"/>
            <consortium name="The Broad Institute Genome Sequencing Center for Infectious Disease"/>
            <person name="Wu L."/>
            <person name="Ma J."/>
        </authorList>
    </citation>
    <scope>NUCLEOTIDE SEQUENCE [LARGE SCALE GENOMIC DNA]</scope>
    <source>
        <strain evidence="16">NBRC 105001</strain>
    </source>
</reference>
<evidence type="ECO:0000256" key="9">
    <source>
        <dbReference type="ARBA" id="ARBA00022989"/>
    </source>
</evidence>